<protein>
    <submittedName>
        <fullName evidence="1">SRPBCC family protein</fullName>
    </submittedName>
</protein>
<dbReference type="InterPro" id="IPR023393">
    <property type="entry name" value="START-like_dom_sf"/>
</dbReference>
<dbReference type="RefSeq" id="WP_068690292.1">
    <property type="nucleotide sequence ID" value="NZ_CP063196.1"/>
</dbReference>
<accession>A0A399G1B7</accession>
<dbReference type="OrthoDB" id="6624781at2"/>
<keyword evidence="2" id="KW-1185">Reference proteome</keyword>
<dbReference type="Gene3D" id="3.30.530.20">
    <property type="match status" value="1"/>
</dbReference>
<dbReference type="Proteomes" id="UP000265719">
    <property type="component" value="Chromosome"/>
</dbReference>
<dbReference type="EMBL" id="CP063196">
    <property type="protein sequence ID" value="UOE19396.1"/>
    <property type="molecule type" value="Genomic_DNA"/>
</dbReference>
<gene>
    <name evidence="1" type="ORF">NI17_022170</name>
</gene>
<organism evidence="1 2">
    <name type="scientific">Thermobifida halotolerans</name>
    <dbReference type="NCBI Taxonomy" id="483545"/>
    <lineage>
        <taxon>Bacteria</taxon>
        <taxon>Bacillati</taxon>
        <taxon>Actinomycetota</taxon>
        <taxon>Actinomycetes</taxon>
        <taxon>Streptosporangiales</taxon>
        <taxon>Nocardiopsidaceae</taxon>
        <taxon>Thermobifida</taxon>
    </lineage>
</organism>
<dbReference type="KEGG" id="thao:NI17_022170"/>
<proteinExistence type="predicted"/>
<dbReference type="AlphaFoldDB" id="A0A399G1B7"/>
<dbReference type="Pfam" id="PF10604">
    <property type="entry name" value="Polyketide_cyc2"/>
    <property type="match status" value="1"/>
</dbReference>
<reference evidence="1" key="1">
    <citation type="submission" date="2020-10" db="EMBL/GenBank/DDBJ databases">
        <title>De novo genome project of the cellulose decomposer Thermobifida halotolerans type strain.</title>
        <authorList>
            <person name="Nagy I."/>
            <person name="Horvath B."/>
            <person name="Kukolya J."/>
            <person name="Nagy I."/>
            <person name="Orsini M."/>
        </authorList>
    </citation>
    <scope>NUCLEOTIDE SEQUENCE</scope>
    <source>
        <strain evidence="1">DSM 44931</strain>
    </source>
</reference>
<dbReference type="InterPro" id="IPR019587">
    <property type="entry name" value="Polyketide_cyclase/dehydratase"/>
</dbReference>
<evidence type="ECO:0000313" key="1">
    <source>
        <dbReference type="EMBL" id="UOE19396.1"/>
    </source>
</evidence>
<evidence type="ECO:0000313" key="2">
    <source>
        <dbReference type="Proteomes" id="UP000265719"/>
    </source>
</evidence>
<dbReference type="SUPFAM" id="SSF55961">
    <property type="entry name" value="Bet v1-like"/>
    <property type="match status" value="1"/>
</dbReference>
<name>A0A399G1B7_9ACTN</name>
<sequence>MAKHRVSRSIVVNAPAEEVFAVIADPRRHPDLDGSATVRGHLHGPTRLTAGSEFGMDMKMFGVPYRMTNRVVEYEKDRRIAWRHIGAHRWRWELEPLDDGTTRVTETFDYSTTGPLAVLYRLAGHPARNARAIEATLPRLKALVESAQER</sequence>
<dbReference type="CDD" id="cd07825">
    <property type="entry name" value="SRPBCC_7"/>
    <property type="match status" value="1"/>
</dbReference>